<sequence>MGYSPYTLGAHAYPQRIFSCKCKSVLRQYPPDRHATYELCKAQAAGMFGRKYGKKRMLAFNFRRASFEEQAARTFLIRY</sequence>
<dbReference type="EMBL" id="JACVVK020000421">
    <property type="protein sequence ID" value="KAK7474914.1"/>
    <property type="molecule type" value="Genomic_DNA"/>
</dbReference>
<evidence type="ECO:0000313" key="2">
    <source>
        <dbReference type="Proteomes" id="UP001519460"/>
    </source>
</evidence>
<comment type="caution">
    <text evidence="1">The sequence shown here is derived from an EMBL/GenBank/DDBJ whole genome shotgun (WGS) entry which is preliminary data.</text>
</comment>
<name>A0ABD0JJ80_9CAEN</name>
<proteinExistence type="predicted"/>
<dbReference type="AlphaFoldDB" id="A0ABD0JJ80"/>
<evidence type="ECO:0000313" key="1">
    <source>
        <dbReference type="EMBL" id="KAK7474914.1"/>
    </source>
</evidence>
<protein>
    <submittedName>
        <fullName evidence="1">Uncharacterized protein</fullName>
    </submittedName>
</protein>
<organism evidence="1 2">
    <name type="scientific">Batillaria attramentaria</name>
    <dbReference type="NCBI Taxonomy" id="370345"/>
    <lineage>
        <taxon>Eukaryota</taxon>
        <taxon>Metazoa</taxon>
        <taxon>Spiralia</taxon>
        <taxon>Lophotrochozoa</taxon>
        <taxon>Mollusca</taxon>
        <taxon>Gastropoda</taxon>
        <taxon>Caenogastropoda</taxon>
        <taxon>Sorbeoconcha</taxon>
        <taxon>Cerithioidea</taxon>
        <taxon>Batillariidae</taxon>
        <taxon>Batillaria</taxon>
    </lineage>
</organism>
<accession>A0ABD0JJ80</accession>
<dbReference type="Proteomes" id="UP001519460">
    <property type="component" value="Unassembled WGS sequence"/>
</dbReference>
<keyword evidence="2" id="KW-1185">Reference proteome</keyword>
<gene>
    <name evidence="1" type="ORF">BaRGS_00033869</name>
</gene>
<reference evidence="1 2" key="1">
    <citation type="journal article" date="2023" name="Sci. Data">
        <title>Genome assembly of the Korean intertidal mud-creeper Batillaria attramentaria.</title>
        <authorList>
            <person name="Patra A.K."/>
            <person name="Ho P.T."/>
            <person name="Jun S."/>
            <person name="Lee S.J."/>
            <person name="Kim Y."/>
            <person name="Won Y.J."/>
        </authorList>
    </citation>
    <scope>NUCLEOTIDE SEQUENCE [LARGE SCALE GENOMIC DNA]</scope>
    <source>
        <strain evidence="1">Wonlab-2016</strain>
    </source>
</reference>